<organism evidence="1 2">
    <name type="scientific">Colletotrichum limetticola</name>
    <dbReference type="NCBI Taxonomy" id="1209924"/>
    <lineage>
        <taxon>Eukaryota</taxon>
        <taxon>Fungi</taxon>
        <taxon>Dikarya</taxon>
        <taxon>Ascomycota</taxon>
        <taxon>Pezizomycotina</taxon>
        <taxon>Sordariomycetes</taxon>
        <taxon>Hypocreomycetidae</taxon>
        <taxon>Glomerellales</taxon>
        <taxon>Glomerellaceae</taxon>
        <taxon>Colletotrichum</taxon>
        <taxon>Colletotrichum acutatum species complex</taxon>
    </lineage>
</organism>
<accession>A0ABQ9PHT9</accession>
<name>A0ABQ9PHT9_9PEZI</name>
<protein>
    <submittedName>
        <fullName evidence="1">Uncharacterized protein</fullName>
    </submittedName>
</protein>
<evidence type="ECO:0000313" key="2">
    <source>
        <dbReference type="Proteomes" id="UP001169217"/>
    </source>
</evidence>
<evidence type="ECO:0000313" key="1">
    <source>
        <dbReference type="EMBL" id="KAK0371603.1"/>
    </source>
</evidence>
<keyword evidence="2" id="KW-1185">Reference proteome</keyword>
<dbReference type="EMBL" id="JARUPT010000431">
    <property type="protein sequence ID" value="KAK0371603.1"/>
    <property type="molecule type" value="Genomic_DNA"/>
</dbReference>
<dbReference type="Proteomes" id="UP001169217">
    <property type="component" value="Unassembled WGS sequence"/>
</dbReference>
<sequence length="282" mass="32449">MEFSFPLRVLRTCQAITKDEREKASSGQPLRSSRDVTFLRNLSDGSQERSSLDAIYSSHISCVVTGYDQWRWTGALLAEDWFEIPSDNPGPDAVKRYENDFDDGLLSDPLTRGRQDVYRSSWYPRSYFLHSLQVRLAQAYDEWSVLLLHVEGIINEASKKHRMLVRQTLVLVREQQPGPQQQGLLQSLDDFEDKVSDAEELLRDLEQVLGETLKSLSSFMGTDAQYFLGDEPHFTGDFLRYLAQIRQTCNALALLQLKYQGLQEKCKYMLKDGNALRKKVHT</sequence>
<comment type="caution">
    <text evidence="1">The sequence shown here is derived from an EMBL/GenBank/DDBJ whole genome shotgun (WGS) entry which is preliminary data.</text>
</comment>
<proteinExistence type="predicted"/>
<gene>
    <name evidence="1" type="ORF">CLIM01_11029</name>
</gene>
<reference evidence="1" key="1">
    <citation type="submission" date="2023-04" db="EMBL/GenBank/DDBJ databases">
        <title>Colletotrichum limetticola genome sequence.</title>
        <authorList>
            <person name="Baroncelli R."/>
        </authorList>
    </citation>
    <scope>NUCLEOTIDE SEQUENCE</scope>
    <source>
        <strain evidence="1">KLA-Anderson</strain>
    </source>
</reference>